<dbReference type="Proteomes" id="UP000541444">
    <property type="component" value="Unassembled WGS sequence"/>
</dbReference>
<dbReference type="SUPFAM" id="SSF48264">
    <property type="entry name" value="Cytochrome P450"/>
    <property type="match status" value="1"/>
</dbReference>
<dbReference type="GO" id="GO:0016705">
    <property type="term" value="F:oxidoreductase activity, acting on paired donors, with incorporation or reduction of molecular oxygen"/>
    <property type="evidence" value="ECO:0007669"/>
    <property type="project" value="InterPro"/>
</dbReference>
<evidence type="ECO:0008006" key="6">
    <source>
        <dbReference type="Google" id="ProtNLM"/>
    </source>
</evidence>
<dbReference type="InterPro" id="IPR001128">
    <property type="entry name" value="Cyt_P450"/>
</dbReference>
<dbReference type="GO" id="GO:0005506">
    <property type="term" value="F:iron ion binding"/>
    <property type="evidence" value="ECO:0007669"/>
    <property type="project" value="InterPro"/>
</dbReference>
<feature type="compositionally biased region" description="Low complexity" evidence="3">
    <location>
        <begin position="7"/>
        <end position="19"/>
    </location>
</feature>
<evidence type="ECO:0000256" key="2">
    <source>
        <dbReference type="RuleBase" id="RU000461"/>
    </source>
</evidence>
<dbReference type="OrthoDB" id="1470350at2759"/>
<keyword evidence="2" id="KW-0479">Metal-binding</keyword>
<reference evidence="4 5" key="1">
    <citation type="journal article" date="2020" name="IScience">
        <title>Genome Sequencing of the Endangered Kingdonia uniflora (Circaeasteraceae, Ranunculales) Reveals Potential Mechanisms of Evolutionary Specialization.</title>
        <authorList>
            <person name="Sun Y."/>
            <person name="Deng T."/>
            <person name="Zhang A."/>
            <person name="Moore M.J."/>
            <person name="Landis J.B."/>
            <person name="Lin N."/>
            <person name="Zhang H."/>
            <person name="Zhang X."/>
            <person name="Huang J."/>
            <person name="Zhang X."/>
            <person name="Sun H."/>
            <person name="Wang H."/>
        </authorList>
    </citation>
    <scope>NUCLEOTIDE SEQUENCE [LARGE SCALE GENOMIC DNA]</scope>
    <source>
        <strain evidence="4">TB1705</strain>
        <tissue evidence="4">Leaf</tissue>
    </source>
</reference>
<comment type="similarity">
    <text evidence="1 2">Belongs to the cytochrome P450 family.</text>
</comment>
<dbReference type="PROSITE" id="PS00086">
    <property type="entry name" value="CYTOCHROME_P450"/>
    <property type="match status" value="1"/>
</dbReference>
<dbReference type="PANTHER" id="PTHR24291">
    <property type="entry name" value="CYTOCHROME P450 FAMILY 4"/>
    <property type="match status" value="1"/>
</dbReference>
<comment type="caution">
    <text evidence="4">The sequence shown here is derived from an EMBL/GenBank/DDBJ whole genome shotgun (WGS) entry which is preliminary data.</text>
</comment>
<evidence type="ECO:0000313" key="4">
    <source>
        <dbReference type="EMBL" id="KAF6162430.1"/>
    </source>
</evidence>
<dbReference type="Gene3D" id="1.10.630.10">
    <property type="entry name" value="Cytochrome P450"/>
    <property type="match status" value="2"/>
</dbReference>
<dbReference type="InterPro" id="IPR036396">
    <property type="entry name" value="Cyt_P450_sf"/>
</dbReference>
<protein>
    <recommendedName>
        <fullName evidence="6">Cytochrome P450</fullName>
    </recommendedName>
</protein>
<evidence type="ECO:0000313" key="5">
    <source>
        <dbReference type="Proteomes" id="UP000541444"/>
    </source>
</evidence>
<dbReference type="GO" id="GO:0020037">
    <property type="term" value="F:heme binding"/>
    <property type="evidence" value="ECO:0007669"/>
    <property type="project" value="InterPro"/>
</dbReference>
<dbReference type="PRINTS" id="PR00385">
    <property type="entry name" value="P450"/>
</dbReference>
<dbReference type="AlphaFoldDB" id="A0A7J7N5Y6"/>
<dbReference type="EMBL" id="JACGCM010001029">
    <property type="protein sequence ID" value="KAF6162430.1"/>
    <property type="molecule type" value="Genomic_DNA"/>
</dbReference>
<dbReference type="InterPro" id="IPR017972">
    <property type="entry name" value="Cyt_P450_CS"/>
</dbReference>
<organism evidence="4 5">
    <name type="scientific">Kingdonia uniflora</name>
    <dbReference type="NCBI Taxonomy" id="39325"/>
    <lineage>
        <taxon>Eukaryota</taxon>
        <taxon>Viridiplantae</taxon>
        <taxon>Streptophyta</taxon>
        <taxon>Embryophyta</taxon>
        <taxon>Tracheophyta</taxon>
        <taxon>Spermatophyta</taxon>
        <taxon>Magnoliopsida</taxon>
        <taxon>Ranunculales</taxon>
        <taxon>Circaeasteraceae</taxon>
        <taxon>Kingdonia</taxon>
    </lineage>
</organism>
<dbReference type="GO" id="GO:0044550">
    <property type="term" value="P:secondary metabolite biosynthetic process"/>
    <property type="evidence" value="ECO:0007669"/>
    <property type="project" value="UniProtKB-ARBA"/>
</dbReference>
<dbReference type="PANTHER" id="PTHR24291:SF134">
    <property type="entry name" value="CAROTENE EPSILON-MONOOXYGENASE, CHLOROPLASTIC"/>
    <property type="match status" value="1"/>
</dbReference>
<evidence type="ECO:0000256" key="3">
    <source>
        <dbReference type="SAM" id="MobiDB-lite"/>
    </source>
</evidence>
<accession>A0A7J7N5Y6</accession>
<dbReference type="Pfam" id="PF00067">
    <property type="entry name" value="p450"/>
    <property type="match status" value="1"/>
</dbReference>
<keyword evidence="2" id="KW-0560">Oxidoreductase</keyword>
<proteinExistence type="inferred from homology"/>
<dbReference type="InterPro" id="IPR050196">
    <property type="entry name" value="Cytochrome_P450_Monoox"/>
</dbReference>
<feature type="region of interest" description="Disordered" evidence="3">
    <location>
        <begin position="1"/>
        <end position="33"/>
    </location>
</feature>
<keyword evidence="5" id="KW-1185">Reference proteome</keyword>
<dbReference type="GO" id="GO:0016117">
    <property type="term" value="P:carotenoid biosynthetic process"/>
    <property type="evidence" value="ECO:0007669"/>
    <property type="project" value="TreeGrafter"/>
</dbReference>
<keyword evidence="2" id="KW-0349">Heme</keyword>
<evidence type="ECO:0000256" key="1">
    <source>
        <dbReference type="ARBA" id="ARBA00010617"/>
    </source>
</evidence>
<keyword evidence="2" id="KW-0503">Monooxygenase</keyword>
<sequence length="200" mass="22482">MVETRLSSASSKRSFSSPPDGSPPHPNNKRSKVSSVQLRDNLLSMLVVGHETIGSVLTWILYLLSKVQLRWAIVPDVLPGNYKVNAGQDIMISVYNINRSSQNIYRFIPFSGGPRKCVGDQFALLEAIVALAIFVQKINFELVPDQNINMTTDATIHTTNGLHMKLSQRSTQPVFVLYIYYKLTIELSFTSFFRPFSIVI</sequence>
<gene>
    <name evidence="4" type="ORF">GIB67_017318</name>
</gene>
<dbReference type="GO" id="GO:0004497">
    <property type="term" value="F:monooxygenase activity"/>
    <property type="evidence" value="ECO:0007669"/>
    <property type="project" value="UniProtKB-KW"/>
</dbReference>
<name>A0A7J7N5Y6_9MAGN</name>
<dbReference type="GO" id="GO:0009507">
    <property type="term" value="C:chloroplast"/>
    <property type="evidence" value="ECO:0007669"/>
    <property type="project" value="TreeGrafter"/>
</dbReference>
<keyword evidence="2" id="KW-0408">Iron</keyword>